<name>A0ACC1B530_9ROSI</name>
<reference evidence="2" key="1">
    <citation type="journal article" date="2023" name="G3 (Bethesda)">
        <title>Genome assembly and association tests identify interacting loci associated with vigor, precocity, and sex in interspecific pistachio rootstocks.</title>
        <authorList>
            <person name="Palmer W."/>
            <person name="Jacygrad E."/>
            <person name="Sagayaradj S."/>
            <person name="Cavanaugh K."/>
            <person name="Han R."/>
            <person name="Bertier L."/>
            <person name="Beede B."/>
            <person name="Kafkas S."/>
            <person name="Golino D."/>
            <person name="Preece J."/>
            <person name="Michelmore R."/>
        </authorList>
    </citation>
    <scope>NUCLEOTIDE SEQUENCE [LARGE SCALE GENOMIC DNA]</scope>
</reference>
<organism evidence="1 2">
    <name type="scientific">Pistacia atlantica</name>
    <dbReference type="NCBI Taxonomy" id="434234"/>
    <lineage>
        <taxon>Eukaryota</taxon>
        <taxon>Viridiplantae</taxon>
        <taxon>Streptophyta</taxon>
        <taxon>Embryophyta</taxon>
        <taxon>Tracheophyta</taxon>
        <taxon>Spermatophyta</taxon>
        <taxon>Magnoliopsida</taxon>
        <taxon>eudicotyledons</taxon>
        <taxon>Gunneridae</taxon>
        <taxon>Pentapetalae</taxon>
        <taxon>rosids</taxon>
        <taxon>malvids</taxon>
        <taxon>Sapindales</taxon>
        <taxon>Anacardiaceae</taxon>
        <taxon>Pistacia</taxon>
    </lineage>
</organism>
<sequence length="21" mass="2414">MEQILSLPSSLLIQSEQQLQK</sequence>
<dbReference type="Proteomes" id="UP001164250">
    <property type="component" value="Chromosome 7"/>
</dbReference>
<comment type="caution">
    <text evidence="1">The sequence shown here is derived from an EMBL/GenBank/DDBJ whole genome shotgun (WGS) entry which is preliminary data.</text>
</comment>
<protein>
    <submittedName>
        <fullName evidence="1">Uncharacterized protein</fullName>
    </submittedName>
</protein>
<dbReference type="EMBL" id="CM047903">
    <property type="protein sequence ID" value="KAJ0094030.1"/>
    <property type="molecule type" value="Genomic_DNA"/>
</dbReference>
<gene>
    <name evidence="1" type="ORF">Patl1_27064</name>
</gene>
<accession>A0ACC1B530</accession>
<proteinExistence type="predicted"/>
<evidence type="ECO:0000313" key="2">
    <source>
        <dbReference type="Proteomes" id="UP001164250"/>
    </source>
</evidence>
<evidence type="ECO:0000313" key="1">
    <source>
        <dbReference type="EMBL" id="KAJ0094030.1"/>
    </source>
</evidence>
<keyword evidence="2" id="KW-1185">Reference proteome</keyword>